<evidence type="ECO:0000256" key="9">
    <source>
        <dbReference type="SAM" id="SignalP"/>
    </source>
</evidence>
<dbReference type="Proteomes" id="UP001164286">
    <property type="component" value="Unassembled WGS sequence"/>
</dbReference>
<comment type="caution">
    <text evidence="11">The sequence shown here is derived from an EMBL/GenBank/DDBJ whole genome shotgun (WGS) entry which is preliminary data.</text>
</comment>
<dbReference type="InterPro" id="IPR050314">
    <property type="entry name" value="Glycosyl_Hydrlase_18"/>
</dbReference>
<dbReference type="GeneID" id="77727850"/>
<comment type="catalytic activity">
    <reaction evidence="1">
        <text>Random endo-hydrolysis of N-acetyl-beta-D-glucosaminide (1-&gt;4)-beta-linkages in chitin and chitodextrins.</text>
        <dbReference type="EC" id="3.2.1.14"/>
    </reaction>
</comment>
<dbReference type="SMART" id="SM00636">
    <property type="entry name" value="Glyco_18"/>
    <property type="match status" value="1"/>
</dbReference>
<accession>A0AA38H8D3</accession>
<dbReference type="SUPFAM" id="SSF51445">
    <property type="entry name" value="(Trans)glycosidases"/>
    <property type="match status" value="1"/>
</dbReference>
<feature type="chain" id="PRO_5041257738" evidence="9">
    <location>
        <begin position="18"/>
        <end position="525"/>
    </location>
</feature>
<keyword evidence="6" id="KW-0624">Polysaccharide degradation</keyword>
<dbReference type="Pfam" id="PF00704">
    <property type="entry name" value="Glyco_hydro_18"/>
    <property type="match status" value="1"/>
</dbReference>
<name>A0AA38H8D3_9TREE</name>
<dbReference type="GO" id="GO:0008843">
    <property type="term" value="F:endochitinase activity"/>
    <property type="evidence" value="ECO:0007669"/>
    <property type="project" value="UniProtKB-EC"/>
</dbReference>
<dbReference type="InterPro" id="IPR017853">
    <property type="entry name" value="GH"/>
</dbReference>
<evidence type="ECO:0000256" key="3">
    <source>
        <dbReference type="ARBA" id="ARBA00023024"/>
    </source>
</evidence>
<evidence type="ECO:0000256" key="4">
    <source>
        <dbReference type="ARBA" id="ARBA00023277"/>
    </source>
</evidence>
<dbReference type="InterPro" id="IPR001223">
    <property type="entry name" value="Glyco_hydro18_cat"/>
</dbReference>
<evidence type="ECO:0000256" key="5">
    <source>
        <dbReference type="ARBA" id="ARBA00023295"/>
    </source>
</evidence>
<dbReference type="InterPro" id="IPR011583">
    <property type="entry name" value="Chitinase_II/V-like_cat"/>
</dbReference>
<evidence type="ECO:0000256" key="7">
    <source>
        <dbReference type="RuleBase" id="RU000489"/>
    </source>
</evidence>
<keyword evidence="3" id="KW-0146">Chitin degradation</keyword>
<keyword evidence="5 7" id="KW-0326">Glycosidase</keyword>
<sequence length="525" mass="56102">MKLALLAPIATSGIAWATPSPQVPPKAPIRCARPDTSKYYINGELTPIPQGQICQGEGEASVLVAGNTPPPLVDTPAGAGGGGGGGAPAAQHVSRIKAKIPMPAGGAPAGIVTSCPSEKATVTAKYTPPTPTTANADNKRLITYWSAWHGTGMSAAALPTKDQLIGVTHFILAFWNPKTLDTFVTSVNSLWNEQTAVELKKVNPNMKVMVAVGGWGLDEFFRFNATDENRDNLADVFVEFVKLFNLDGIDVDWEYPVGNGATYLTTRPNSPCDKRNNVLLMQSIRQKLDAAKPGYVLSLAVPALEGDINLAYDEDAMKEIDKVVDFWNIMSYDAMNRRSETTSHHAGGGVIDNTIKIYSRGVNPKKMNFGYPMYGKYFDMAAVPKDACSAAKPIGCKIPKGAFESTTGVDTGMSGVLFFNNDLHVKDVMGEIIFPIFGSTKIGGAAGWTATQAKGVRDASALATSYYDETQKVFYTWPSPTDVYDSCKLHLPKVGGVMVWSIDQDDGGAAGGTHFTALQKCLAGK</sequence>
<proteinExistence type="inferred from homology"/>
<keyword evidence="4" id="KW-0119">Carbohydrate metabolism</keyword>
<dbReference type="GO" id="GO:0005576">
    <property type="term" value="C:extracellular region"/>
    <property type="evidence" value="ECO:0007669"/>
    <property type="project" value="TreeGrafter"/>
</dbReference>
<reference evidence="11" key="1">
    <citation type="journal article" date="2022" name="G3 (Bethesda)">
        <title>High quality genome of the basidiomycete yeast Dioszegia hungarica PDD-24b-2 isolated from cloud water.</title>
        <authorList>
            <person name="Jarrige D."/>
            <person name="Haridas S."/>
            <person name="Bleykasten-Grosshans C."/>
            <person name="Joly M."/>
            <person name="Nadalig T."/>
            <person name="Sancelme M."/>
            <person name="Vuilleumier S."/>
            <person name="Grigoriev I.V."/>
            <person name="Amato P."/>
            <person name="Bringel F."/>
        </authorList>
    </citation>
    <scope>NUCLEOTIDE SEQUENCE</scope>
    <source>
        <strain evidence="11">PDD-24b-2</strain>
    </source>
</reference>
<evidence type="ECO:0000256" key="6">
    <source>
        <dbReference type="ARBA" id="ARBA00023326"/>
    </source>
</evidence>
<dbReference type="PANTHER" id="PTHR11177:SF317">
    <property type="entry name" value="CHITINASE 12-RELATED"/>
    <property type="match status" value="1"/>
</dbReference>
<evidence type="ECO:0000256" key="2">
    <source>
        <dbReference type="ARBA" id="ARBA00022801"/>
    </source>
</evidence>
<keyword evidence="9" id="KW-0732">Signal</keyword>
<keyword evidence="12" id="KW-1185">Reference proteome</keyword>
<dbReference type="GO" id="GO:0006032">
    <property type="term" value="P:chitin catabolic process"/>
    <property type="evidence" value="ECO:0007669"/>
    <property type="project" value="UniProtKB-KW"/>
</dbReference>
<dbReference type="EMBL" id="JAKWFO010000005">
    <property type="protein sequence ID" value="KAI9635733.1"/>
    <property type="molecule type" value="Genomic_DNA"/>
</dbReference>
<evidence type="ECO:0000259" key="10">
    <source>
        <dbReference type="PROSITE" id="PS51910"/>
    </source>
</evidence>
<gene>
    <name evidence="11" type="ORF">MKK02DRAFT_33089</name>
</gene>
<feature type="signal peptide" evidence="9">
    <location>
        <begin position="1"/>
        <end position="17"/>
    </location>
</feature>
<evidence type="ECO:0000256" key="8">
    <source>
        <dbReference type="RuleBase" id="RU004453"/>
    </source>
</evidence>
<dbReference type="PROSITE" id="PS51910">
    <property type="entry name" value="GH18_2"/>
    <property type="match status" value="1"/>
</dbReference>
<protein>
    <submittedName>
        <fullName evidence="11">Glycoside hydrolase superfamily</fullName>
    </submittedName>
</protein>
<evidence type="ECO:0000256" key="1">
    <source>
        <dbReference type="ARBA" id="ARBA00000822"/>
    </source>
</evidence>
<dbReference type="Gene3D" id="3.20.20.80">
    <property type="entry name" value="Glycosidases"/>
    <property type="match status" value="1"/>
</dbReference>
<evidence type="ECO:0000313" key="12">
    <source>
        <dbReference type="Proteomes" id="UP001164286"/>
    </source>
</evidence>
<dbReference type="PROSITE" id="PS01095">
    <property type="entry name" value="GH18_1"/>
    <property type="match status" value="1"/>
</dbReference>
<dbReference type="RefSeq" id="XP_052945510.1">
    <property type="nucleotide sequence ID" value="XM_053088645.1"/>
</dbReference>
<dbReference type="GO" id="GO:0000272">
    <property type="term" value="P:polysaccharide catabolic process"/>
    <property type="evidence" value="ECO:0007669"/>
    <property type="project" value="UniProtKB-KW"/>
</dbReference>
<dbReference type="GO" id="GO:0008061">
    <property type="term" value="F:chitin binding"/>
    <property type="evidence" value="ECO:0007669"/>
    <property type="project" value="InterPro"/>
</dbReference>
<dbReference type="PANTHER" id="PTHR11177">
    <property type="entry name" value="CHITINASE"/>
    <property type="match status" value="1"/>
</dbReference>
<dbReference type="InterPro" id="IPR001579">
    <property type="entry name" value="Glyco_hydro_18_chit_AS"/>
</dbReference>
<dbReference type="AlphaFoldDB" id="A0AA38H8D3"/>
<evidence type="ECO:0000313" key="11">
    <source>
        <dbReference type="EMBL" id="KAI9635733.1"/>
    </source>
</evidence>
<comment type="similarity">
    <text evidence="8">Belongs to the glycosyl hydrolase 18 family.</text>
</comment>
<organism evidence="11 12">
    <name type="scientific">Dioszegia hungarica</name>
    <dbReference type="NCBI Taxonomy" id="4972"/>
    <lineage>
        <taxon>Eukaryota</taxon>
        <taxon>Fungi</taxon>
        <taxon>Dikarya</taxon>
        <taxon>Basidiomycota</taxon>
        <taxon>Agaricomycotina</taxon>
        <taxon>Tremellomycetes</taxon>
        <taxon>Tremellales</taxon>
        <taxon>Bulleribasidiaceae</taxon>
        <taxon>Dioszegia</taxon>
    </lineage>
</organism>
<keyword evidence="2 7" id="KW-0378">Hydrolase</keyword>
<feature type="domain" description="GH18" evidence="10">
    <location>
        <begin position="139"/>
        <end position="525"/>
    </location>
</feature>